<organism evidence="1 3">
    <name type="scientific">Komagataeibacter nataicola</name>
    <dbReference type="NCBI Taxonomy" id="265960"/>
    <lineage>
        <taxon>Bacteria</taxon>
        <taxon>Pseudomonadati</taxon>
        <taxon>Pseudomonadota</taxon>
        <taxon>Alphaproteobacteria</taxon>
        <taxon>Acetobacterales</taxon>
        <taxon>Acetobacteraceae</taxon>
        <taxon>Komagataeibacter</taxon>
    </lineage>
</organism>
<dbReference type="RefSeq" id="WP_078523687.1">
    <property type="nucleotide sequence ID" value="NZ_CP019875.1"/>
</dbReference>
<reference evidence="1" key="2">
    <citation type="submission" date="2017-02" db="EMBL/GenBank/DDBJ databases">
        <authorList>
            <person name="Zhang H."/>
        </authorList>
    </citation>
    <scope>NUCLEOTIDE SEQUENCE</scope>
    <source>
        <strain evidence="1">RZS01</strain>
    </source>
</reference>
<dbReference type="PROSITE" id="PS51257">
    <property type="entry name" value="PROKAR_LIPOPROTEIN"/>
    <property type="match status" value="1"/>
</dbReference>
<dbReference type="PROSITE" id="PS51318">
    <property type="entry name" value="TAT"/>
    <property type="match status" value="1"/>
</dbReference>
<name>A0A9N7GZ50_9PROT</name>
<evidence type="ECO:0000313" key="1">
    <source>
        <dbReference type="EMBL" id="AQU86247.1"/>
    </source>
</evidence>
<evidence type="ECO:0000313" key="3">
    <source>
        <dbReference type="Proteomes" id="UP000189683"/>
    </source>
</evidence>
<evidence type="ECO:0000313" key="2">
    <source>
        <dbReference type="EMBL" id="PYD65459.1"/>
    </source>
</evidence>
<protein>
    <submittedName>
        <fullName evidence="1">Uncharacterized protein</fullName>
    </submittedName>
</protein>
<dbReference type="AlphaFoldDB" id="A0A9N7GZ50"/>
<dbReference type="OrthoDB" id="7275835at2"/>
<dbReference type="InterPro" id="IPR006311">
    <property type="entry name" value="TAT_signal"/>
</dbReference>
<keyword evidence="4" id="KW-1185">Reference proteome</keyword>
<sequence>MNTSISRRSLLRAGAGTLAAGLLGACTVTKSGTTTTLTLNVAEVVDYGSAILSFANTAINVSFVASAMGTANLALANTVIASLKSALSAFSTAAGSSTSVSYDSASVKTAFDSILADVEQVDTLIISTITGTAASLSSSVVSEAKTAAGAAETLISLLKAMIDMTGPRLRGVSPLSGDAAVAQIAVFSASQG</sequence>
<dbReference type="EMBL" id="CP019875">
    <property type="protein sequence ID" value="AQU86247.1"/>
    <property type="molecule type" value="Genomic_DNA"/>
</dbReference>
<dbReference type="Proteomes" id="UP000247512">
    <property type="component" value="Unassembled WGS sequence"/>
</dbReference>
<proteinExistence type="predicted"/>
<dbReference type="Proteomes" id="UP000189683">
    <property type="component" value="Chromosome"/>
</dbReference>
<gene>
    <name evidence="1" type="ORF">B0W47_00865</name>
    <name evidence="2" type="ORF">CDI09_13375</name>
</gene>
<dbReference type="EMBL" id="NIRT01000030">
    <property type="protein sequence ID" value="PYD65459.1"/>
    <property type="molecule type" value="Genomic_DNA"/>
</dbReference>
<accession>A0A9N7GZ50</accession>
<dbReference type="KEGG" id="kna:B0W47_00865"/>
<evidence type="ECO:0000313" key="4">
    <source>
        <dbReference type="Proteomes" id="UP000247512"/>
    </source>
</evidence>
<reference evidence="2 4" key="3">
    <citation type="submission" date="2017-06" db="EMBL/GenBank/DDBJ databases">
        <title>A draft genome sequence of Komagataeibacter nataicola LMG 1536.</title>
        <authorList>
            <person name="Skraban J."/>
            <person name="Cleenwerck I."/>
            <person name="Vandamme P."/>
            <person name="Trcek J."/>
        </authorList>
    </citation>
    <scope>NUCLEOTIDE SEQUENCE [LARGE SCALE GENOMIC DNA]</scope>
    <source>
        <strain evidence="2 4">LMG 1536</strain>
    </source>
</reference>
<reference evidence="3" key="1">
    <citation type="submission" date="2017-02" db="EMBL/GenBank/DDBJ databases">
        <title>zhang.</title>
        <authorList>
            <person name="Zhang H."/>
        </authorList>
    </citation>
    <scope>NUCLEOTIDE SEQUENCE [LARGE SCALE GENOMIC DNA]</scope>
    <source>
        <strain evidence="3">RZS01</strain>
    </source>
</reference>